<reference evidence="5" key="1">
    <citation type="submission" date="2017-04" db="EMBL/GenBank/DDBJ databases">
        <authorList>
            <person name="Varghese N."/>
            <person name="Submissions S."/>
        </authorList>
    </citation>
    <scope>NUCLEOTIDE SEQUENCE [LARGE SCALE GENOMIC DNA]</scope>
    <source>
        <strain evidence="5">DSM 19835</strain>
    </source>
</reference>
<sequence>MDKEKPRLARLTAILTQLQSKRIVKAKDIAERHHVSIRTVYRDIRTLEKSGIPIVTEEGKGYSIMEGYKIPPVMFTQEEANALITAEQLIRQNKDQSLAEHYESAITKIKSVLNYTQKEKTELLTNRLQVRNNRENRKTSNFLIQLQATISNYQIVRIDYLSLENKLSQREIEPFALYTTQENWALIAFCRLKNDFRAFRLDCIQKLQLTEQHFEPHKMTLQQYLKKCSEKYKNTPDIPLTQVQSKFVLNEKT</sequence>
<evidence type="ECO:0000313" key="4">
    <source>
        <dbReference type="EMBL" id="SMG17468.1"/>
    </source>
</evidence>
<dbReference type="InterPro" id="IPR026881">
    <property type="entry name" value="WYL_dom"/>
</dbReference>
<dbReference type="PROSITE" id="PS51000">
    <property type="entry name" value="HTH_DEOR_2"/>
    <property type="match status" value="1"/>
</dbReference>
<keyword evidence="2" id="KW-0804">Transcription</keyword>
<dbReference type="InterPro" id="IPR036390">
    <property type="entry name" value="WH_DNA-bd_sf"/>
</dbReference>
<dbReference type="PANTHER" id="PTHR34580:SF1">
    <property type="entry name" value="PROTEIN PAFC"/>
    <property type="match status" value="1"/>
</dbReference>
<evidence type="ECO:0000256" key="2">
    <source>
        <dbReference type="ARBA" id="ARBA00023163"/>
    </source>
</evidence>
<dbReference type="PANTHER" id="PTHR34580">
    <property type="match status" value="1"/>
</dbReference>
<dbReference type="InterPro" id="IPR013196">
    <property type="entry name" value="HTH_11"/>
</dbReference>
<dbReference type="AlphaFoldDB" id="A0A1X7IRJ9"/>
<proteinExistence type="predicted"/>
<evidence type="ECO:0000313" key="5">
    <source>
        <dbReference type="Proteomes" id="UP000193420"/>
    </source>
</evidence>
<dbReference type="Pfam" id="PF13280">
    <property type="entry name" value="WYL"/>
    <property type="match status" value="1"/>
</dbReference>
<feature type="domain" description="HTH deoR-type" evidence="3">
    <location>
        <begin position="7"/>
        <end position="62"/>
    </location>
</feature>
<dbReference type="OrthoDB" id="9815009at2"/>
<dbReference type="PROSITE" id="PS52050">
    <property type="entry name" value="WYL"/>
    <property type="match status" value="1"/>
</dbReference>
<dbReference type="Proteomes" id="UP000193420">
    <property type="component" value="Unassembled WGS sequence"/>
</dbReference>
<dbReference type="EMBL" id="FXAO01000002">
    <property type="protein sequence ID" value="SMG17468.1"/>
    <property type="molecule type" value="Genomic_DNA"/>
</dbReference>
<dbReference type="InterPro" id="IPR001034">
    <property type="entry name" value="DeoR_HTH"/>
</dbReference>
<dbReference type="InterPro" id="IPR051534">
    <property type="entry name" value="CBASS_pafABC_assoc_protein"/>
</dbReference>
<keyword evidence="5" id="KW-1185">Reference proteome</keyword>
<name>A0A1X7IRJ9_9FLAO</name>
<evidence type="ECO:0000256" key="1">
    <source>
        <dbReference type="ARBA" id="ARBA00023015"/>
    </source>
</evidence>
<dbReference type="InterPro" id="IPR036388">
    <property type="entry name" value="WH-like_DNA-bd_sf"/>
</dbReference>
<organism evidence="4 5">
    <name type="scientific">Arenibacter troitsensis</name>
    <dbReference type="NCBI Taxonomy" id="188872"/>
    <lineage>
        <taxon>Bacteria</taxon>
        <taxon>Pseudomonadati</taxon>
        <taxon>Bacteroidota</taxon>
        <taxon>Flavobacteriia</taxon>
        <taxon>Flavobacteriales</taxon>
        <taxon>Flavobacteriaceae</taxon>
        <taxon>Arenibacter</taxon>
    </lineage>
</organism>
<dbReference type="SUPFAM" id="SSF46785">
    <property type="entry name" value="Winged helix' DNA-binding domain"/>
    <property type="match status" value="1"/>
</dbReference>
<gene>
    <name evidence="4" type="ORF">SAMN03080602_00987</name>
</gene>
<dbReference type="GO" id="GO:0003700">
    <property type="term" value="F:DNA-binding transcription factor activity"/>
    <property type="evidence" value="ECO:0007669"/>
    <property type="project" value="InterPro"/>
</dbReference>
<keyword evidence="1" id="KW-0805">Transcription regulation</keyword>
<protein>
    <submittedName>
        <fullName evidence="4">HTH domain-containing protein</fullName>
    </submittedName>
</protein>
<accession>A0A1X7IRJ9</accession>
<dbReference type="Gene3D" id="1.10.10.10">
    <property type="entry name" value="Winged helix-like DNA-binding domain superfamily/Winged helix DNA-binding domain"/>
    <property type="match status" value="1"/>
</dbReference>
<evidence type="ECO:0000259" key="3">
    <source>
        <dbReference type="PROSITE" id="PS51000"/>
    </source>
</evidence>
<dbReference type="RefSeq" id="WP_085496783.1">
    <property type="nucleotide sequence ID" value="NZ_FXAO01000002.1"/>
</dbReference>
<dbReference type="Pfam" id="PF08279">
    <property type="entry name" value="HTH_11"/>
    <property type="match status" value="1"/>
</dbReference>
<dbReference type="STRING" id="188872.SAMN03080602_00987"/>